<evidence type="ECO:0008006" key="6">
    <source>
        <dbReference type="Google" id="ProtNLM"/>
    </source>
</evidence>
<sequence length="780" mass="84273">MAAQTASVSHGPRATPGHHPSRAADPDVEGVATRGDVRIAWAVYGDHHDASVPTVVLVPTWSIVPSRFWKLQVGYLARHFRVVTFDGRGSGASSRPAGAAAYTDTEYAADLLAVLDATSTDAPVLVTLSCGAAWAVHHAARHPSRVRGIVAIAPSCGLDVATPGRDEVPWDRPLDTTHGWAKYNKHYWLGGGYDDFVDFFFRRMFPEPHSTKQIEDCVGWAHEITPSVLADTTAGRLGCDGAVCESIVPLTRDVTCPVLVVHGSDDRIRPLAFGERLAELTRGSLVVLDGAGHGPPARDPVKTNHLIRSFVERVAGPSGAPRVEGPVVIPSASSVGSAVDADRSRTGPADDGRAAPTRVAGAGAADALVRRTWTRARNRRRRVLYLSSPIGLGHAQRDVAIAAALRERRPDLEIDWLAQHPVTRVLAQHGERVHPASAWLRNESGHVEHEAGEHDLHAFQAIRHMDEILVHNFMVFSDVVEGGDYDLVVGDEAWDVDYFLHENPELKRFAFAWMTDFVGWLPMPDGGAHEAALTADYNAEMIEQRARFARVRDRSVFVGSPDDVVDQPFGPDLPSIRSWTAANFSFAGYVTGFDPAAAAVEAPAVRAELGVGPDERLCVVTVGGSGVGVPMLRRVLDAVPTARALAPDLRFVVVAGPRIDPASLPAPEGATVLGYVPDLYRLSAACDVAVVQGGLTTCMELTALRKPFVYVPLRHHFEQTFHVRSRLDRYEAGRHLPYEEAIDPDGLAEAIAKEASREVAYRPVETDGAARAADLLADLV</sequence>
<feature type="region of interest" description="Disordered" evidence="1">
    <location>
        <begin position="1"/>
        <end position="29"/>
    </location>
</feature>
<gene>
    <name evidence="4" type="ORF">CTKZ_25270</name>
</gene>
<dbReference type="AlphaFoldDB" id="A0A401V232"/>
<dbReference type="PANTHER" id="PTHR43433:SF5">
    <property type="entry name" value="AB HYDROLASE-1 DOMAIN-CONTAINING PROTEIN"/>
    <property type="match status" value="1"/>
</dbReference>
<evidence type="ECO:0000256" key="1">
    <source>
        <dbReference type="SAM" id="MobiDB-lite"/>
    </source>
</evidence>
<evidence type="ECO:0000259" key="2">
    <source>
        <dbReference type="Pfam" id="PF00561"/>
    </source>
</evidence>
<evidence type="ECO:0000313" key="4">
    <source>
        <dbReference type="EMBL" id="GCD20965.1"/>
    </source>
</evidence>
<name>A0A401V232_9CELL</name>
<dbReference type="Proteomes" id="UP000288246">
    <property type="component" value="Unassembled WGS sequence"/>
</dbReference>
<dbReference type="Pfam" id="PF00561">
    <property type="entry name" value="Abhydrolase_1"/>
    <property type="match status" value="1"/>
</dbReference>
<dbReference type="InterPro" id="IPR029058">
    <property type="entry name" value="AB_hydrolase_fold"/>
</dbReference>
<comment type="caution">
    <text evidence="4">The sequence shown here is derived from an EMBL/GenBank/DDBJ whole genome shotgun (WGS) entry which is preliminary data.</text>
</comment>
<keyword evidence="5" id="KW-1185">Reference proteome</keyword>
<proteinExistence type="predicted"/>
<feature type="domain" description="AB hydrolase-1" evidence="2">
    <location>
        <begin position="53"/>
        <end position="293"/>
    </location>
</feature>
<organism evidence="4 5">
    <name type="scientific">Cellulomonas algicola</name>
    <dbReference type="NCBI Taxonomy" id="2071633"/>
    <lineage>
        <taxon>Bacteria</taxon>
        <taxon>Bacillati</taxon>
        <taxon>Actinomycetota</taxon>
        <taxon>Actinomycetes</taxon>
        <taxon>Micrococcales</taxon>
        <taxon>Cellulomonadaceae</taxon>
        <taxon>Cellulomonas</taxon>
    </lineage>
</organism>
<feature type="compositionally biased region" description="Basic and acidic residues" evidence="1">
    <location>
        <begin position="340"/>
        <end position="353"/>
    </location>
</feature>
<feature type="domain" description="Glycosyl transferase family 28 C-terminal" evidence="3">
    <location>
        <begin position="619"/>
        <end position="759"/>
    </location>
</feature>
<evidence type="ECO:0000313" key="5">
    <source>
        <dbReference type="Proteomes" id="UP000288246"/>
    </source>
</evidence>
<dbReference type="SUPFAM" id="SSF53474">
    <property type="entry name" value="alpha/beta-Hydrolases"/>
    <property type="match status" value="1"/>
</dbReference>
<protein>
    <recommendedName>
        <fullName evidence="6">Alpha/beta hydrolase</fullName>
    </recommendedName>
</protein>
<dbReference type="EMBL" id="BHYL01000213">
    <property type="protein sequence ID" value="GCD20965.1"/>
    <property type="molecule type" value="Genomic_DNA"/>
</dbReference>
<dbReference type="InterPro" id="IPR000073">
    <property type="entry name" value="AB_hydrolase_1"/>
</dbReference>
<dbReference type="SUPFAM" id="SSF53756">
    <property type="entry name" value="UDP-Glycosyltransferase/glycogen phosphorylase"/>
    <property type="match status" value="1"/>
</dbReference>
<reference evidence="4 5" key="1">
    <citation type="submission" date="2018-11" db="EMBL/GenBank/DDBJ databases">
        <title>Draft genome sequence of Cellulomonas takizawaensis strain TKZ-21.</title>
        <authorList>
            <person name="Yamamura H."/>
            <person name="Hayashi T."/>
            <person name="Hamada M."/>
            <person name="Serisawa Y."/>
            <person name="Matsuyama K."/>
            <person name="Nakagawa Y."/>
            <person name="Otoguro M."/>
            <person name="Yanagida F."/>
            <person name="Hayakawa M."/>
        </authorList>
    </citation>
    <scope>NUCLEOTIDE SEQUENCE [LARGE SCALE GENOMIC DNA]</scope>
    <source>
        <strain evidence="4 5">TKZ-21</strain>
    </source>
</reference>
<dbReference type="Gene3D" id="3.40.50.1820">
    <property type="entry name" value="alpha/beta hydrolase"/>
    <property type="match status" value="1"/>
</dbReference>
<dbReference type="PANTHER" id="PTHR43433">
    <property type="entry name" value="HYDROLASE, ALPHA/BETA FOLD FAMILY PROTEIN"/>
    <property type="match status" value="1"/>
</dbReference>
<dbReference type="Gene3D" id="3.40.50.2000">
    <property type="entry name" value="Glycogen Phosphorylase B"/>
    <property type="match status" value="1"/>
</dbReference>
<dbReference type="GO" id="GO:0016758">
    <property type="term" value="F:hexosyltransferase activity"/>
    <property type="evidence" value="ECO:0007669"/>
    <property type="project" value="InterPro"/>
</dbReference>
<accession>A0A401V232</accession>
<feature type="region of interest" description="Disordered" evidence="1">
    <location>
        <begin position="334"/>
        <end position="356"/>
    </location>
</feature>
<dbReference type="InterPro" id="IPR007235">
    <property type="entry name" value="Glyco_trans_28_C"/>
</dbReference>
<evidence type="ECO:0000259" key="3">
    <source>
        <dbReference type="Pfam" id="PF04101"/>
    </source>
</evidence>
<dbReference type="Pfam" id="PF04101">
    <property type="entry name" value="Glyco_tran_28_C"/>
    <property type="match status" value="1"/>
</dbReference>
<dbReference type="InterPro" id="IPR050471">
    <property type="entry name" value="AB_hydrolase"/>
</dbReference>